<dbReference type="Proteomes" id="UP000319976">
    <property type="component" value="Chromosome"/>
</dbReference>
<keyword evidence="2" id="KW-1185">Reference proteome</keyword>
<proteinExistence type="predicted"/>
<dbReference type="RefSeq" id="WP_145263221.1">
    <property type="nucleotide sequence ID" value="NZ_CP036316.1"/>
</dbReference>
<dbReference type="AlphaFoldDB" id="A0A517TAC9"/>
<name>A0A517TAC9_9PLAN</name>
<dbReference type="OrthoDB" id="9933651at2"/>
<gene>
    <name evidence="1" type="ORF">V22_25750</name>
</gene>
<organism evidence="1 2">
    <name type="scientific">Calycomorphotria hydatis</name>
    <dbReference type="NCBI Taxonomy" id="2528027"/>
    <lineage>
        <taxon>Bacteria</taxon>
        <taxon>Pseudomonadati</taxon>
        <taxon>Planctomycetota</taxon>
        <taxon>Planctomycetia</taxon>
        <taxon>Planctomycetales</taxon>
        <taxon>Planctomycetaceae</taxon>
        <taxon>Calycomorphotria</taxon>
    </lineage>
</organism>
<dbReference type="KEGG" id="chya:V22_25750"/>
<accession>A0A517TAC9</accession>
<evidence type="ECO:0000313" key="2">
    <source>
        <dbReference type="Proteomes" id="UP000319976"/>
    </source>
</evidence>
<protein>
    <submittedName>
        <fullName evidence="1">Uncharacterized protein</fullName>
    </submittedName>
</protein>
<sequence>MFHFNCDTCDFSRDIDYLPREYVFDDGRRMHMLQRHIWCAQCNTVTVAEAFREDSESREWRLERREQHRRELERNDFKHDFERDLRRKWIADSEEYDRNLTEWQSLRTRPQFCLKCGNEDIIVPEKNWSDLAHPVCGGTLKCTATIIFGTFIGPEPHKYTSDGKLIELGYRQGPFEGDQRKQLELWWPNDT</sequence>
<evidence type="ECO:0000313" key="1">
    <source>
        <dbReference type="EMBL" id="QDT65326.1"/>
    </source>
</evidence>
<dbReference type="EMBL" id="CP036316">
    <property type="protein sequence ID" value="QDT65326.1"/>
    <property type="molecule type" value="Genomic_DNA"/>
</dbReference>
<reference evidence="1 2" key="1">
    <citation type="submission" date="2019-02" db="EMBL/GenBank/DDBJ databases">
        <title>Deep-cultivation of Planctomycetes and their phenomic and genomic characterization uncovers novel biology.</title>
        <authorList>
            <person name="Wiegand S."/>
            <person name="Jogler M."/>
            <person name="Boedeker C."/>
            <person name="Pinto D."/>
            <person name="Vollmers J."/>
            <person name="Rivas-Marin E."/>
            <person name="Kohn T."/>
            <person name="Peeters S.H."/>
            <person name="Heuer A."/>
            <person name="Rast P."/>
            <person name="Oberbeckmann S."/>
            <person name="Bunk B."/>
            <person name="Jeske O."/>
            <person name="Meyerdierks A."/>
            <person name="Storesund J.E."/>
            <person name="Kallscheuer N."/>
            <person name="Luecker S."/>
            <person name="Lage O.M."/>
            <person name="Pohl T."/>
            <person name="Merkel B.J."/>
            <person name="Hornburger P."/>
            <person name="Mueller R.-W."/>
            <person name="Bruemmer F."/>
            <person name="Labrenz M."/>
            <person name="Spormann A.M."/>
            <person name="Op den Camp H."/>
            <person name="Overmann J."/>
            <person name="Amann R."/>
            <person name="Jetten M.S.M."/>
            <person name="Mascher T."/>
            <person name="Medema M.H."/>
            <person name="Devos D.P."/>
            <person name="Kaster A.-K."/>
            <person name="Ovreas L."/>
            <person name="Rohde M."/>
            <person name="Galperin M.Y."/>
            <person name="Jogler C."/>
        </authorList>
    </citation>
    <scope>NUCLEOTIDE SEQUENCE [LARGE SCALE GENOMIC DNA]</scope>
    <source>
        <strain evidence="1 2">V22</strain>
    </source>
</reference>